<evidence type="ECO:0000256" key="4">
    <source>
        <dbReference type="ARBA" id="ARBA00022821"/>
    </source>
</evidence>
<dbReference type="Gramene" id="TraesMAC1B03G00387290.1">
    <property type="protein sequence ID" value="TraesMAC1B03G00387290.1"/>
    <property type="gene ID" value="TraesMAC1B03G00387290"/>
</dbReference>
<evidence type="ECO:0008006" key="8">
    <source>
        <dbReference type="Google" id="ProtNLM"/>
    </source>
</evidence>
<dbReference type="Gramene" id="TraesLAC1B03G00389910.1">
    <property type="protein sequence ID" value="TraesLAC1B03G00389910.1"/>
    <property type="gene ID" value="TraesLAC1B03G00389910"/>
</dbReference>
<accession>A0A3B5Z5Q2</accession>
<dbReference type="OrthoDB" id="691834at2759"/>
<evidence type="ECO:0000256" key="5">
    <source>
        <dbReference type="SAM" id="SignalP"/>
    </source>
</evidence>
<dbReference type="Gramene" id="TraesROB_scaffold_046863_01G000200.1">
    <property type="protein sequence ID" value="TraesROB_scaffold_046863_01G000200.1"/>
    <property type="gene ID" value="TraesROB_scaffold_046863_01G000200"/>
</dbReference>
<evidence type="ECO:0000313" key="7">
    <source>
        <dbReference type="Proteomes" id="UP000019116"/>
    </source>
</evidence>
<dbReference type="EnsemblPlants" id="TraesCS1B02G430100.1">
    <property type="protein sequence ID" value="TraesCS1B02G430100.1"/>
    <property type="gene ID" value="TraesCS1B02G430100"/>
</dbReference>
<dbReference type="Gramene" id="TraesSTA1B03G00385660.1">
    <property type="protein sequence ID" value="TraesSTA1B03G00385660.1"/>
    <property type="gene ID" value="TraesSTA1B03G00385660"/>
</dbReference>
<dbReference type="Gramene" id="TraesARI1B03G00390770.1">
    <property type="protein sequence ID" value="TraesARI1B03G00390770.1"/>
    <property type="gene ID" value="TraesARI1B03G00390770"/>
</dbReference>
<reference evidence="6" key="2">
    <citation type="submission" date="2018-10" db="UniProtKB">
        <authorList>
            <consortium name="EnsemblPlants"/>
        </authorList>
    </citation>
    <scope>IDENTIFICATION</scope>
</reference>
<dbReference type="Gramene" id="TraesRN1B0101186300.1">
    <property type="protein sequence ID" value="TraesRN1B0101186300.1"/>
    <property type="gene ID" value="TraesRN1B0101186300"/>
</dbReference>
<evidence type="ECO:0000313" key="6">
    <source>
        <dbReference type="EnsemblPlants" id="TraesCS1B02G430100.1"/>
    </source>
</evidence>
<keyword evidence="3" id="KW-0295">Fungicide</keyword>
<protein>
    <recommendedName>
        <fullName evidence="8">Knottin scorpion toxin-like domain-containing protein</fullName>
    </recommendedName>
</protein>
<dbReference type="Gramene" id="TraesCS1B02G430100.1">
    <property type="protein sequence ID" value="TraesCS1B02G430100.1"/>
    <property type="gene ID" value="TraesCS1B02G430100"/>
</dbReference>
<dbReference type="AlphaFoldDB" id="A0A3B5Z5Q2"/>
<dbReference type="GO" id="GO:0031640">
    <property type="term" value="P:killing of cells of another organism"/>
    <property type="evidence" value="ECO:0007669"/>
    <property type="project" value="UniProtKB-KW"/>
</dbReference>
<name>A0A3B5Z5Q2_WHEAT</name>
<evidence type="ECO:0000256" key="1">
    <source>
        <dbReference type="ARBA" id="ARBA00006722"/>
    </source>
</evidence>
<dbReference type="Gramene" id="TraesCAD_scaffold_061411_01G000200.1">
    <property type="protein sequence ID" value="TraesCAD_scaffold_061411_01G000200.1"/>
    <property type="gene ID" value="TraesCAD_scaffold_061411_01G000200"/>
</dbReference>
<evidence type="ECO:0000256" key="3">
    <source>
        <dbReference type="ARBA" id="ARBA00022577"/>
    </source>
</evidence>
<comment type="similarity">
    <text evidence="1">Belongs to the DEFL family.</text>
</comment>
<dbReference type="Pfam" id="PF25052">
    <property type="entry name" value="AtDEF-like"/>
    <property type="match status" value="1"/>
</dbReference>
<feature type="signal peptide" evidence="5">
    <location>
        <begin position="1"/>
        <end position="27"/>
    </location>
</feature>
<keyword evidence="5" id="KW-0732">Signal</keyword>
<organism evidence="6">
    <name type="scientific">Triticum aestivum</name>
    <name type="common">Wheat</name>
    <dbReference type="NCBI Taxonomy" id="4565"/>
    <lineage>
        <taxon>Eukaryota</taxon>
        <taxon>Viridiplantae</taxon>
        <taxon>Streptophyta</taxon>
        <taxon>Embryophyta</taxon>
        <taxon>Tracheophyta</taxon>
        <taxon>Spermatophyta</taxon>
        <taxon>Magnoliopsida</taxon>
        <taxon>Liliopsida</taxon>
        <taxon>Poales</taxon>
        <taxon>Poaceae</taxon>
        <taxon>BOP clade</taxon>
        <taxon>Pooideae</taxon>
        <taxon>Triticodae</taxon>
        <taxon>Triticeae</taxon>
        <taxon>Triticinae</taxon>
        <taxon>Triticum</taxon>
    </lineage>
</organism>
<dbReference type="Gramene" id="TraesCLE_scaffold_072162_01G000200.1">
    <property type="protein sequence ID" value="TraesCLE_scaffold_072162_01G000200.1"/>
    <property type="gene ID" value="TraesCLE_scaffold_072162_01G000200"/>
</dbReference>
<dbReference type="PROSITE" id="PS51257">
    <property type="entry name" value="PROKAR_LIPOPROTEIN"/>
    <property type="match status" value="1"/>
</dbReference>
<reference evidence="6" key="1">
    <citation type="submission" date="2018-08" db="EMBL/GenBank/DDBJ databases">
        <authorList>
            <person name="Rossello M."/>
        </authorList>
    </citation>
    <scope>NUCLEOTIDE SEQUENCE [LARGE SCALE GENOMIC DNA]</scope>
    <source>
        <strain evidence="6">cv. Chinese Spring</strain>
    </source>
</reference>
<dbReference type="InterPro" id="IPR010851">
    <property type="entry name" value="DEFL"/>
</dbReference>
<dbReference type="Proteomes" id="UP000019116">
    <property type="component" value="Chromosome 1B"/>
</dbReference>
<sequence length="86" mass="9230">MGLLKDMRALLLVAIVVTAMVMSSCHAAQDIAAEGPSGSGECNQILPCTDNTCKINCQKLGFKNPKTQCRPGNPKKGQFYDTCCCF</sequence>
<dbReference type="GO" id="GO:0050832">
    <property type="term" value="P:defense response to fungus"/>
    <property type="evidence" value="ECO:0007669"/>
    <property type="project" value="UniProtKB-KW"/>
</dbReference>
<dbReference type="Gramene" id="TraesCS1B03G1163500.1">
    <property type="protein sequence ID" value="TraesCS1B03G1163500.1.CDS"/>
    <property type="gene ID" value="TraesCS1B03G1163500"/>
</dbReference>
<evidence type="ECO:0000256" key="2">
    <source>
        <dbReference type="ARBA" id="ARBA00022529"/>
    </source>
</evidence>
<feature type="chain" id="PRO_5043170417" description="Knottin scorpion toxin-like domain-containing protein" evidence="5">
    <location>
        <begin position="28"/>
        <end position="86"/>
    </location>
</feature>
<dbReference type="Gramene" id="TraesPARA_EIv1.0_0214560.1">
    <property type="protein sequence ID" value="TraesPARA_EIv1.0_0214560.1.CDS"/>
    <property type="gene ID" value="TraesPARA_EIv1.0_0214560"/>
</dbReference>
<keyword evidence="7" id="KW-1185">Reference proteome</keyword>
<dbReference type="Gramene" id="TraesSYM1B03G00393380.1">
    <property type="protein sequence ID" value="TraesSYM1B03G00393380.1"/>
    <property type="gene ID" value="TraesSYM1B03G00393380"/>
</dbReference>
<keyword evidence="2" id="KW-0929">Antimicrobial</keyword>
<dbReference type="Gramene" id="TraesWEE_scaffold_082570_01G000200.1">
    <property type="protein sequence ID" value="TraesWEE_scaffold_082570_01G000200.1"/>
    <property type="gene ID" value="TraesWEE_scaffold_082570_01G000200"/>
</dbReference>
<keyword evidence="4" id="KW-0611">Plant defense</keyword>
<dbReference type="Gramene" id="TraesLDM1B03G00387260.1">
    <property type="protein sequence ID" value="TraesLDM1B03G00387260.1"/>
    <property type="gene ID" value="TraesLDM1B03G00387260"/>
</dbReference>
<proteinExistence type="inferred from homology"/>